<protein>
    <submittedName>
        <fullName evidence="1">Uncharacterized protein</fullName>
    </submittedName>
</protein>
<keyword evidence="2" id="KW-1185">Reference proteome</keyword>
<evidence type="ECO:0000313" key="1">
    <source>
        <dbReference type="EMBL" id="REG88759.1"/>
    </source>
</evidence>
<comment type="caution">
    <text evidence="1">The sequence shown here is derived from an EMBL/GenBank/DDBJ whole genome shotgun (WGS) entry which is preliminary data.</text>
</comment>
<gene>
    <name evidence="1" type="ORF">C8P67_1297</name>
</gene>
<accession>A0A3E0DYV6</accession>
<reference evidence="1 2" key="1">
    <citation type="submission" date="2018-08" db="EMBL/GenBank/DDBJ databases">
        <title>Genomic Encyclopedia of Archaeal and Bacterial Type Strains, Phase II (KMG-II): from individual species to whole genera.</title>
        <authorList>
            <person name="Goeker M."/>
        </authorList>
    </citation>
    <scope>NUCLEOTIDE SEQUENCE [LARGE SCALE GENOMIC DNA]</scope>
    <source>
        <strain evidence="1 2">DSM 100880</strain>
    </source>
</reference>
<dbReference type="OrthoDB" id="1048413at2"/>
<name>A0A3E0DYV6_9FLAO</name>
<dbReference type="AlphaFoldDB" id="A0A3E0DYV6"/>
<sequence>MKKENCYLEFGYFEDLNFEDLKFTFEKIKYSKNNSIETNDNYWLENFPKYSIEKFWFLDSDLKPNFKTADKTEFNWHFYSLIELLSINYGIEYIDLKKVDKNKGLLEYNPYEYPYGGIDGIVMFVKSFNSIPKIIDDGTSVYEINFETSEVFNITDLEDENKQNSSVEKFNAVKLLYKFANRFKQ</sequence>
<organism evidence="1 2">
    <name type="scientific">Flavobacterium aquicola</name>
    <dbReference type="NCBI Taxonomy" id="1682742"/>
    <lineage>
        <taxon>Bacteria</taxon>
        <taxon>Pseudomonadati</taxon>
        <taxon>Bacteroidota</taxon>
        <taxon>Flavobacteriia</taxon>
        <taxon>Flavobacteriales</taxon>
        <taxon>Flavobacteriaceae</taxon>
        <taxon>Flavobacterium</taxon>
    </lineage>
</organism>
<dbReference type="EMBL" id="QUNI01000029">
    <property type="protein sequence ID" value="REG88759.1"/>
    <property type="molecule type" value="Genomic_DNA"/>
</dbReference>
<evidence type="ECO:0000313" key="2">
    <source>
        <dbReference type="Proteomes" id="UP000257136"/>
    </source>
</evidence>
<dbReference type="RefSeq" id="WP_115815276.1">
    <property type="nucleotide sequence ID" value="NZ_QUNI01000029.1"/>
</dbReference>
<dbReference type="Proteomes" id="UP000257136">
    <property type="component" value="Unassembled WGS sequence"/>
</dbReference>
<proteinExistence type="predicted"/>